<dbReference type="SUPFAM" id="SSF100895">
    <property type="entry name" value="Kazal-type serine protease inhibitors"/>
    <property type="match status" value="1"/>
</dbReference>
<keyword evidence="1" id="KW-0472">Membrane</keyword>
<dbReference type="GeneID" id="56058592"/>
<dbReference type="OrthoDB" id="380614at2157"/>
<evidence type="ECO:0000313" key="4">
    <source>
        <dbReference type="Proteomes" id="UP000509771"/>
    </source>
</evidence>
<keyword evidence="1" id="KW-0812">Transmembrane</keyword>
<keyword evidence="4" id="KW-1185">Reference proteome</keyword>
<accession>A0A7D5LYS3</accession>
<dbReference type="Proteomes" id="UP000509771">
    <property type="component" value="Chromosome"/>
</dbReference>
<dbReference type="PANTHER" id="PTHR34376:SF7">
    <property type="entry name" value="KAZAL-LIKE DOMAIN-CONTAINING PROTEIN"/>
    <property type="match status" value="1"/>
</dbReference>
<name>A0A7D5LYS3_9ARCH</name>
<evidence type="ECO:0000313" key="3">
    <source>
        <dbReference type="EMBL" id="QLH02286.1"/>
    </source>
</evidence>
<dbReference type="PANTHER" id="PTHR34376">
    <property type="entry name" value="SERINE PROTEASE INHIBITOR, KAZAL-TYPE FAMILY PROTEIN"/>
    <property type="match status" value="1"/>
</dbReference>
<keyword evidence="1" id="KW-1133">Transmembrane helix</keyword>
<dbReference type="Pfam" id="PF14302">
    <property type="entry name" value="DUF4377"/>
    <property type="match status" value="1"/>
</dbReference>
<dbReference type="InterPro" id="IPR036058">
    <property type="entry name" value="Kazal_dom_sf"/>
</dbReference>
<dbReference type="AlphaFoldDB" id="A0A7D5LYS3"/>
<sequence length="217" mass="24948">MKTLIIIAIIISIVVGIAFTVFLIPSMEQQNHQDIDEEEREKIAWQLLQKTYLEQECREQYMGQHEGLQDCYDRIDEEQRLNPPIKPQESETCSIQCLIYDPVCGQDGITYSCGVEDAACHGIEVEHFGECNSSSETKILYVNSKLEDCVGVSPQQCMLIKENQDAEWEMFYDNIHGFDYQEGIQYKLHVMISQIENPPADGSSLKYELIEILEPQN</sequence>
<protein>
    <submittedName>
        <fullName evidence="3">Proteinase inhibitor I1 Kazal</fullName>
    </submittedName>
</protein>
<dbReference type="CDD" id="cd00104">
    <property type="entry name" value="KAZAL_FS"/>
    <property type="match status" value="1"/>
</dbReference>
<evidence type="ECO:0000256" key="1">
    <source>
        <dbReference type="SAM" id="Phobius"/>
    </source>
</evidence>
<dbReference type="RefSeq" id="WP_179361119.1">
    <property type="nucleotide sequence ID" value="NZ_CP026993.1"/>
</dbReference>
<organism evidence="3 4">
    <name type="scientific">Nitrosopumilus cobalaminigenes</name>
    <dbReference type="NCBI Taxonomy" id="1470066"/>
    <lineage>
        <taxon>Archaea</taxon>
        <taxon>Nitrososphaerota</taxon>
        <taxon>Nitrososphaeria</taxon>
        <taxon>Nitrosopumilales</taxon>
        <taxon>Nitrosopumilaceae</taxon>
        <taxon>Nitrosopumilus</taxon>
    </lineage>
</organism>
<dbReference type="SMART" id="SM00280">
    <property type="entry name" value="KAZAL"/>
    <property type="match status" value="1"/>
</dbReference>
<reference evidence="3 4" key="1">
    <citation type="submission" date="2018-02" db="EMBL/GenBank/DDBJ databases">
        <title>Complete genome of Nitrosopumilus cobalaminigenes HCA1.</title>
        <authorList>
            <person name="Qin W."/>
            <person name="Zheng Y."/>
            <person name="Stahl D.A."/>
        </authorList>
    </citation>
    <scope>NUCLEOTIDE SEQUENCE [LARGE SCALE GENOMIC DNA]</scope>
    <source>
        <strain evidence="3 4">HCA1</strain>
    </source>
</reference>
<feature type="domain" description="Kazal-like" evidence="2">
    <location>
        <begin position="92"/>
        <end position="131"/>
    </location>
</feature>
<dbReference type="EMBL" id="CP026993">
    <property type="protein sequence ID" value="QLH02286.1"/>
    <property type="molecule type" value="Genomic_DNA"/>
</dbReference>
<dbReference type="InterPro" id="IPR002350">
    <property type="entry name" value="Kazal_dom"/>
</dbReference>
<gene>
    <name evidence="3" type="ORF">C5F47_01220</name>
</gene>
<dbReference type="InterPro" id="IPR025485">
    <property type="entry name" value="DUF4377"/>
</dbReference>
<dbReference type="Gene3D" id="3.30.60.30">
    <property type="match status" value="1"/>
</dbReference>
<proteinExistence type="predicted"/>
<dbReference type="KEGG" id="ncl:C5F47_01220"/>
<feature type="transmembrane region" description="Helical" evidence="1">
    <location>
        <begin position="6"/>
        <end position="24"/>
    </location>
</feature>
<evidence type="ECO:0000259" key="2">
    <source>
        <dbReference type="SMART" id="SM00280"/>
    </source>
</evidence>